<evidence type="ECO:0000313" key="5">
    <source>
        <dbReference type="Proteomes" id="UP001211907"/>
    </source>
</evidence>
<accession>A0AAD5T504</accession>
<keyword evidence="5" id="KW-1185">Reference proteome</keyword>
<feature type="coiled-coil region" evidence="2">
    <location>
        <begin position="687"/>
        <end position="728"/>
    </location>
</feature>
<feature type="compositionally biased region" description="Polar residues" evidence="3">
    <location>
        <begin position="103"/>
        <end position="124"/>
    </location>
</feature>
<evidence type="ECO:0000256" key="3">
    <source>
        <dbReference type="SAM" id="MobiDB-lite"/>
    </source>
</evidence>
<dbReference type="PANTHER" id="PTHR32083:SF34">
    <property type="entry name" value="COILED-COIL DOMAIN-CONTAINING PROTEIN 146"/>
    <property type="match status" value="1"/>
</dbReference>
<dbReference type="PANTHER" id="PTHR32083">
    <property type="entry name" value="CILIA AND FLAGELLA-ASSOCIATED PROTEIN 58-RELATED"/>
    <property type="match status" value="1"/>
</dbReference>
<dbReference type="AlphaFoldDB" id="A0AAD5T504"/>
<dbReference type="EMBL" id="JADGJH010000340">
    <property type="protein sequence ID" value="KAJ3130897.1"/>
    <property type="molecule type" value="Genomic_DNA"/>
</dbReference>
<feature type="compositionally biased region" description="Polar residues" evidence="3">
    <location>
        <begin position="10"/>
        <end position="22"/>
    </location>
</feature>
<dbReference type="GO" id="GO:0005856">
    <property type="term" value="C:cytoskeleton"/>
    <property type="evidence" value="ECO:0007669"/>
    <property type="project" value="TreeGrafter"/>
</dbReference>
<evidence type="ECO:0000313" key="4">
    <source>
        <dbReference type="EMBL" id="KAJ3130897.1"/>
    </source>
</evidence>
<organism evidence="4 5">
    <name type="scientific">Physocladia obscura</name>
    <dbReference type="NCBI Taxonomy" id="109957"/>
    <lineage>
        <taxon>Eukaryota</taxon>
        <taxon>Fungi</taxon>
        <taxon>Fungi incertae sedis</taxon>
        <taxon>Chytridiomycota</taxon>
        <taxon>Chytridiomycota incertae sedis</taxon>
        <taxon>Chytridiomycetes</taxon>
        <taxon>Chytridiales</taxon>
        <taxon>Chytriomycetaceae</taxon>
        <taxon>Physocladia</taxon>
    </lineage>
</organism>
<feature type="region of interest" description="Disordered" evidence="3">
    <location>
        <begin position="1"/>
        <end position="165"/>
    </location>
</feature>
<reference evidence="4" key="1">
    <citation type="submission" date="2020-05" db="EMBL/GenBank/DDBJ databases">
        <title>Phylogenomic resolution of chytrid fungi.</title>
        <authorList>
            <person name="Stajich J.E."/>
            <person name="Amses K."/>
            <person name="Simmons R."/>
            <person name="Seto K."/>
            <person name="Myers J."/>
            <person name="Bonds A."/>
            <person name="Quandt C.A."/>
            <person name="Barry K."/>
            <person name="Liu P."/>
            <person name="Grigoriev I."/>
            <person name="Longcore J.E."/>
            <person name="James T.Y."/>
        </authorList>
    </citation>
    <scope>NUCLEOTIDE SEQUENCE</scope>
    <source>
        <strain evidence="4">JEL0513</strain>
    </source>
</reference>
<comment type="caution">
    <text evidence="4">The sequence shown here is derived from an EMBL/GenBank/DDBJ whole genome shotgun (WGS) entry which is preliminary data.</text>
</comment>
<feature type="coiled-coil region" evidence="2">
    <location>
        <begin position="596"/>
        <end position="623"/>
    </location>
</feature>
<evidence type="ECO:0000256" key="2">
    <source>
        <dbReference type="SAM" id="Coils"/>
    </source>
</evidence>
<gene>
    <name evidence="4" type="ORF">HK100_007240</name>
</gene>
<evidence type="ECO:0000256" key="1">
    <source>
        <dbReference type="ARBA" id="ARBA00023054"/>
    </source>
</evidence>
<protein>
    <submittedName>
        <fullName evidence="4">Uncharacterized protein</fullName>
    </submittedName>
</protein>
<feature type="coiled-coil region" evidence="2">
    <location>
        <begin position="337"/>
        <end position="392"/>
    </location>
</feature>
<keyword evidence="1 2" id="KW-0175">Coiled coil</keyword>
<sequence length="757" mass="87553">MGDRDDAETENTGAYKNPNSSGNDDEIIDDTNNNAVYSLAVEKFGEDGAETSNDTNSDIDEDERQDNYKNDDESGSSDDGDKNHEDDGDDDNDEHNDANNDNHPVTGSSESTTKHASFQISHRISVSYNDDSDSESNNKDVNTAQQQKESADSDSDIPDKGTPIMAGKRKSLVLIRDTEDDNLTEEEKMYFSGLFSIQSSPIFKALDSLTENSNIQDSVVVDLKEKVRSLHSYLLAFGDYDKTLSKKTRNLAQEVSNQRMEIDRGDSKQFQNNAEIGNLRRELVKLENEVNLSLQREKRLAADISESLSQKSVLNTDIEEIRKHKADMLEPQLIASIKELKLDISQRRHQVENLEKDLEEKEITYEIVLGEKDRLEIEKEKHAAALARATEMPQKIMKQSEILRDAISSLVIENVKQNTLAQQLDREIEHLARNKMEYEEIKLNQATEYEERRAEIIEMERNCDEIFKDHEIAKEQLSIQRADRVRLEISIRNAVTTNHKDHDILLRAVREKEIQLKLHRRLETTVNNVKMSGPMIRKQLDDFGRELEMLQREDRFQKKRMVEMKKLIDVGLYKYLKLSGSEKEENDKMAAQLELNRRMEKELEVVAERRAALARQIEALTGERDIKASFIYLKNRDLVRIQNKYRLIKDDLQTKDLAISEAANKCEEPVARLKEFSALYDIVKNERNKYVNQIQATAQRAAEMKEKIKILSNEVEILRHEITNKDHELTKKIYQKLRLNDDKRHNTMAMPQMHSYY</sequence>
<proteinExistence type="predicted"/>
<dbReference type="Proteomes" id="UP001211907">
    <property type="component" value="Unassembled WGS sequence"/>
</dbReference>
<name>A0AAD5T504_9FUNG</name>